<dbReference type="PANTHER" id="PTHR30006">
    <property type="entry name" value="THIAMINE-BINDING PERIPLASMIC PROTEIN-RELATED"/>
    <property type="match status" value="1"/>
</dbReference>
<sequence>MAPRLKNILPAIVAAGSLLAATAAYADSVTVVSYGGSYTASQIEAYHKPFTAKTGITVNSADYNGGVAEIKAQVESGNVTWDVVDLELQDLQRACQNGYLEPVDVSTITPAPDGTPATDDYLPGALNECGVGNIAYSNVIAYDTTKFPGAKPTSIADFFDTKKFPGKRGLQKRGAAVSMEWALLADGVAPADVYKVLGTAAGVDRAFAKLETIKKDVIWYDTGAQAPQLLADGQVVMTSAFNGRIYTAITDNKQPFAIIWNDQIWNINLWGIIKGTKHLDAARAYVKFATESQNIANQTKYIAYGPLRKSSLALAGDAVRPWLPTYDKNLEHALQYNAEFWADHADELDQRFNAWLAK</sequence>
<dbReference type="Gene3D" id="3.40.190.10">
    <property type="entry name" value="Periplasmic binding protein-like II"/>
    <property type="match status" value="2"/>
</dbReference>
<evidence type="ECO:0000256" key="2">
    <source>
        <dbReference type="ARBA" id="ARBA00008520"/>
    </source>
</evidence>
<organism evidence="7 8">
    <name type="scientific">Hypericibacter terrae</name>
    <dbReference type="NCBI Taxonomy" id="2602015"/>
    <lineage>
        <taxon>Bacteria</taxon>
        <taxon>Pseudomonadati</taxon>
        <taxon>Pseudomonadota</taxon>
        <taxon>Alphaproteobacteria</taxon>
        <taxon>Rhodospirillales</taxon>
        <taxon>Dongiaceae</taxon>
        <taxon>Hypericibacter</taxon>
    </lineage>
</organism>
<feature type="signal peptide" evidence="6">
    <location>
        <begin position="1"/>
        <end position="26"/>
    </location>
</feature>
<dbReference type="PANTHER" id="PTHR30006:SF3">
    <property type="entry name" value="THIAMINE-BINDING PERIPLASMIC PROTEIN"/>
    <property type="match status" value="1"/>
</dbReference>
<comment type="similarity">
    <text evidence="2">Belongs to the bacterial solute-binding protein 1 family.</text>
</comment>
<evidence type="ECO:0000313" key="7">
    <source>
        <dbReference type="EMBL" id="QEX17275.1"/>
    </source>
</evidence>
<evidence type="ECO:0000256" key="1">
    <source>
        <dbReference type="ARBA" id="ARBA00004418"/>
    </source>
</evidence>
<gene>
    <name evidence="7" type="ORF">FRZ44_25710</name>
</gene>
<reference evidence="7 8" key="1">
    <citation type="submission" date="2019-08" db="EMBL/GenBank/DDBJ databases">
        <title>Hyperibacter terrae gen. nov., sp. nov. and Hyperibacter viscosus sp. nov., two new members in the family Rhodospirillaceae isolated from the rhizosphere of Hypericum perforatum.</title>
        <authorList>
            <person name="Noviana Z."/>
        </authorList>
    </citation>
    <scope>NUCLEOTIDE SEQUENCE [LARGE SCALE GENOMIC DNA]</scope>
    <source>
        <strain evidence="7 8">R5913</strain>
    </source>
</reference>
<dbReference type="EMBL" id="CP042906">
    <property type="protein sequence ID" value="QEX17275.1"/>
    <property type="molecule type" value="Genomic_DNA"/>
</dbReference>
<dbReference type="GO" id="GO:0030288">
    <property type="term" value="C:outer membrane-bounded periplasmic space"/>
    <property type="evidence" value="ECO:0007669"/>
    <property type="project" value="TreeGrafter"/>
</dbReference>
<dbReference type="SUPFAM" id="SSF53850">
    <property type="entry name" value="Periplasmic binding protein-like II"/>
    <property type="match status" value="1"/>
</dbReference>
<keyword evidence="3" id="KW-0813">Transport</keyword>
<protein>
    <submittedName>
        <fullName evidence="7">ABC polyamine/opine transporter substrate-binding protein</fullName>
    </submittedName>
</protein>
<dbReference type="KEGG" id="htq:FRZ44_25710"/>
<evidence type="ECO:0000256" key="6">
    <source>
        <dbReference type="SAM" id="SignalP"/>
    </source>
</evidence>
<keyword evidence="8" id="KW-1185">Reference proteome</keyword>
<proteinExistence type="inferred from homology"/>
<keyword evidence="5" id="KW-0574">Periplasm</keyword>
<name>A0A5J6ML61_9PROT</name>
<dbReference type="InterPro" id="IPR006059">
    <property type="entry name" value="SBP"/>
</dbReference>
<dbReference type="Pfam" id="PF13416">
    <property type="entry name" value="SBP_bac_8"/>
    <property type="match status" value="1"/>
</dbReference>
<dbReference type="CDD" id="cd13589">
    <property type="entry name" value="PBP2_polyamine_RpCGA009"/>
    <property type="match status" value="1"/>
</dbReference>
<keyword evidence="4 6" id="KW-0732">Signal</keyword>
<accession>A0A5J6ML61</accession>
<dbReference type="OrthoDB" id="9815444at2"/>
<feature type="chain" id="PRO_5023842301" evidence="6">
    <location>
        <begin position="27"/>
        <end position="358"/>
    </location>
</feature>
<dbReference type="GO" id="GO:0030976">
    <property type="term" value="F:thiamine pyrophosphate binding"/>
    <property type="evidence" value="ECO:0007669"/>
    <property type="project" value="TreeGrafter"/>
</dbReference>
<dbReference type="AlphaFoldDB" id="A0A5J6ML61"/>
<dbReference type="RefSeq" id="WP_151177547.1">
    <property type="nucleotide sequence ID" value="NZ_CP042906.1"/>
</dbReference>
<evidence type="ECO:0000256" key="5">
    <source>
        <dbReference type="ARBA" id="ARBA00022764"/>
    </source>
</evidence>
<evidence type="ECO:0000313" key="8">
    <source>
        <dbReference type="Proteomes" id="UP000326202"/>
    </source>
</evidence>
<evidence type="ECO:0000256" key="3">
    <source>
        <dbReference type="ARBA" id="ARBA00022448"/>
    </source>
</evidence>
<evidence type="ECO:0000256" key="4">
    <source>
        <dbReference type="ARBA" id="ARBA00022729"/>
    </source>
</evidence>
<dbReference type="Proteomes" id="UP000326202">
    <property type="component" value="Chromosome"/>
</dbReference>
<dbReference type="GO" id="GO:0030975">
    <property type="term" value="F:thiamine binding"/>
    <property type="evidence" value="ECO:0007669"/>
    <property type="project" value="TreeGrafter"/>
</dbReference>
<dbReference type="GO" id="GO:0015888">
    <property type="term" value="P:thiamine transport"/>
    <property type="evidence" value="ECO:0007669"/>
    <property type="project" value="TreeGrafter"/>
</dbReference>
<comment type="subcellular location">
    <subcellularLocation>
        <location evidence="1">Periplasm</location>
    </subcellularLocation>
</comment>